<keyword evidence="6" id="KW-0812">Transmembrane</keyword>
<evidence type="ECO:0000256" key="6">
    <source>
        <dbReference type="RuleBase" id="RU367004"/>
    </source>
</evidence>
<evidence type="ECO:0000256" key="3">
    <source>
        <dbReference type="ARBA" id="ARBA00022679"/>
    </source>
</evidence>
<dbReference type="FunFam" id="3.40.50.11340:FF:000005">
    <property type="entry name" value="Galactoside 2-alpha-L-fucosyltransferase"/>
    <property type="match status" value="1"/>
</dbReference>
<dbReference type="GO" id="GO:0042546">
    <property type="term" value="P:cell wall biogenesis"/>
    <property type="evidence" value="ECO:0007669"/>
    <property type="project" value="InterPro"/>
</dbReference>
<dbReference type="Pfam" id="PF03254">
    <property type="entry name" value="XG_FTase"/>
    <property type="match status" value="1"/>
</dbReference>
<keyword evidence="8" id="KW-1185">Reference proteome</keyword>
<keyword evidence="4" id="KW-0325">Glycoprotein</keyword>
<dbReference type="GO" id="GO:0008107">
    <property type="term" value="F:galactoside 2-alpha-L-fucosyltransferase activity"/>
    <property type="evidence" value="ECO:0007669"/>
    <property type="project" value="InterPro"/>
</dbReference>
<reference evidence="7" key="1">
    <citation type="submission" date="2021-01" db="EMBL/GenBank/DDBJ databases">
        <title>Adiantum capillus-veneris genome.</title>
        <authorList>
            <person name="Fang Y."/>
            <person name="Liao Q."/>
        </authorList>
    </citation>
    <scope>NUCLEOTIDE SEQUENCE</scope>
    <source>
        <strain evidence="7">H3</strain>
        <tissue evidence="7">Leaf</tissue>
    </source>
</reference>
<evidence type="ECO:0000313" key="7">
    <source>
        <dbReference type="EMBL" id="KAI5074351.1"/>
    </source>
</evidence>
<dbReference type="AlphaFoldDB" id="A0A9D4ZIM7"/>
<dbReference type="OrthoDB" id="428346at2759"/>
<dbReference type="EC" id="2.4.1.-" evidence="6"/>
<keyword evidence="2 6" id="KW-0328">Glycosyltransferase</keyword>
<organism evidence="7 8">
    <name type="scientific">Adiantum capillus-veneris</name>
    <name type="common">Maidenhair fern</name>
    <dbReference type="NCBI Taxonomy" id="13818"/>
    <lineage>
        <taxon>Eukaryota</taxon>
        <taxon>Viridiplantae</taxon>
        <taxon>Streptophyta</taxon>
        <taxon>Embryophyta</taxon>
        <taxon>Tracheophyta</taxon>
        <taxon>Polypodiopsida</taxon>
        <taxon>Polypodiidae</taxon>
        <taxon>Polypodiales</taxon>
        <taxon>Pteridineae</taxon>
        <taxon>Pteridaceae</taxon>
        <taxon>Vittarioideae</taxon>
        <taxon>Adiantum</taxon>
    </lineage>
</organism>
<name>A0A9D4ZIM7_ADICA</name>
<feature type="transmembrane region" description="Helical" evidence="6">
    <location>
        <begin position="84"/>
        <end position="103"/>
    </location>
</feature>
<comment type="subcellular location">
    <subcellularLocation>
        <location evidence="6">Golgi apparatus</location>
        <location evidence="6">Golgi stack membrane</location>
        <topology evidence="6">Single-pass type II membrane protein</topology>
    </subcellularLocation>
</comment>
<evidence type="ECO:0000256" key="5">
    <source>
        <dbReference type="ARBA" id="ARBA00023316"/>
    </source>
</evidence>
<dbReference type="GO" id="GO:0032580">
    <property type="term" value="C:Golgi cisterna membrane"/>
    <property type="evidence" value="ECO:0007669"/>
    <property type="project" value="UniProtKB-SubCell"/>
</dbReference>
<keyword evidence="6" id="KW-1133">Transmembrane helix</keyword>
<dbReference type="Gene3D" id="3.40.50.11340">
    <property type="match status" value="1"/>
</dbReference>
<dbReference type="PANTHER" id="PTHR31889">
    <property type="entry name" value="FUCOSYLTRANSFERASE 2-RELATED"/>
    <property type="match status" value="1"/>
</dbReference>
<evidence type="ECO:0000256" key="2">
    <source>
        <dbReference type="ARBA" id="ARBA00022676"/>
    </source>
</evidence>
<evidence type="ECO:0000313" key="8">
    <source>
        <dbReference type="Proteomes" id="UP000886520"/>
    </source>
</evidence>
<dbReference type="GO" id="GO:0071555">
    <property type="term" value="P:cell wall organization"/>
    <property type="evidence" value="ECO:0007669"/>
    <property type="project" value="UniProtKB-UniRule"/>
</dbReference>
<keyword evidence="6" id="KW-0472">Membrane</keyword>
<proteinExistence type="inferred from homology"/>
<comment type="function">
    <text evidence="6">May be involved in cell wall biosynthesis.</text>
</comment>
<gene>
    <name evidence="7" type="ORF">GOP47_0010312</name>
</gene>
<keyword evidence="6" id="KW-0333">Golgi apparatus</keyword>
<dbReference type="GO" id="GO:0009969">
    <property type="term" value="P:xyloglucan biosynthetic process"/>
    <property type="evidence" value="ECO:0007669"/>
    <property type="project" value="TreeGrafter"/>
</dbReference>
<sequence length="625" mass="70321">MDPSMTRTRKNAQQLAQAEALLPSSTFPLQEGDPEAAPTEIKSKEDLHSLSCHLLHHHHHHLLHHLHHQQSLHLRSFGKPSVRLCLLLVFVVLGTFFFLPSLLSSSTLQLKSLHDSTSYAQHQFGDAENDDFTLGGLLAKESATTQCQSRGLIHRLRVRSPYTPSPDLITKLRDYEALHQRCGPGTKSFNRSMANLELAFNTEGRHEVDGECRYIVWLAHSGLGNRLVSIAAAFVYALLTRRVLVLDGRSALGELVCEPFPGEVSWLLPHDFTPLLTLTLNQSSPYKFGLHLQQGTLLPSVRDPPEEDRKSLFHSSSASQPSSLFSYIHLAHDYDFFDKLFFCDKEQASLHQIPWLFLGSNLYFVPSLYLYIPEFRQELNRLFPDTDAIFHHISRYLFLPSNSVWSWIMRYYDAYLSKASQIVGVQIRSFVFPPVVHPHLAQQTLRCAEENNLLPKIAEVEGRETPLSPRNATALLVTSLLPDYSEQLKKLYADHPTETGEVVSVHQPSHEGHQNTQAHGHNLKAWAEMCLLSFSNKLITSPMSTFGYVAQGLAGIKPWILTAAENGEAPSSACSQLVSMDPCFHAPPYYNCDGNKGDDTSKILPYVKHCEDVEWGLKVFPHTPA</sequence>
<dbReference type="PANTHER" id="PTHR31889:SF2">
    <property type="entry name" value="FUCOSYLTRANSFERASE 3"/>
    <property type="match status" value="1"/>
</dbReference>
<comment type="similarity">
    <text evidence="1 6">Belongs to the glycosyltransferase 37 family.</text>
</comment>
<evidence type="ECO:0000256" key="1">
    <source>
        <dbReference type="ARBA" id="ARBA00010481"/>
    </source>
</evidence>
<accession>A0A9D4ZIM7</accession>
<keyword evidence="5 6" id="KW-0961">Cell wall biogenesis/degradation</keyword>
<comment type="caution">
    <text evidence="7">The sequence shown here is derived from an EMBL/GenBank/DDBJ whole genome shotgun (WGS) entry which is preliminary data.</text>
</comment>
<protein>
    <recommendedName>
        <fullName evidence="6">Fucosyltransferase</fullName>
        <ecNumber evidence="6">2.4.1.-</ecNumber>
    </recommendedName>
</protein>
<dbReference type="Proteomes" id="UP000886520">
    <property type="component" value="Chromosome 10"/>
</dbReference>
<dbReference type="InterPro" id="IPR004938">
    <property type="entry name" value="XG_FTase"/>
</dbReference>
<keyword evidence="3 6" id="KW-0808">Transferase</keyword>
<dbReference type="EMBL" id="JABFUD020000010">
    <property type="protein sequence ID" value="KAI5074351.1"/>
    <property type="molecule type" value="Genomic_DNA"/>
</dbReference>
<evidence type="ECO:0000256" key="4">
    <source>
        <dbReference type="ARBA" id="ARBA00023180"/>
    </source>
</evidence>